<reference evidence="1 2" key="1">
    <citation type="submission" date="2019-06" db="EMBL/GenBank/DDBJ databases">
        <title>Whole genome shotgun sequence of Kocuria varians NBRC 15358.</title>
        <authorList>
            <person name="Hosoyama A."/>
            <person name="Uohara A."/>
            <person name="Ohji S."/>
            <person name="Ichikawa N."/>
        </authorList>
    </citation>
    <scope>NUCLEOTIDE SEQUENCE [LARGE SCALE GENOMIC DNA]</scope>
    <source>
        <strain evidence="1 2">NBRC 15358</strain>
    </source>
</reference>
<accession>A0A4Y4D2P5</accession>
<dbReference type="Proteomes" id="UP000315730">
    <property type="component" value="Unassembled WGS sequence"/>
</dbReference>
<evidence type="ECO:0000313" key="2">
    <source>
        <dbReference type="Proteomes" id="UP000315730"/>
    </source>
</evidence>
<dbReference type="RefSeq" id="WP_267899940.1">
    <property type="nucleotide sequence ID" value="NZ_BJNW01000013.1"/>
</dbReference>
<sequence length="45" mass="5113">MALALFVVWERHRARVRRSALLNLNLFQVRTFSWGNLAAAMVAVG</sequence>
<organism evidence="1 2">
    <name type="scientific">Kocuria varians</name>
    <name type="common">Micrococcus varians</name>
    <dbReference type="NCBI Taxonomy" id="1272"/>
    <lineage>
        <taxon>Bacteria</taxon>
        <taxon>Bacillati</taxon>
        <taxon>Actinomycetota</taxon>
        <taxon>Actinomycetes</taxon>
        <taxon>Micrococcales</taxon>
        <taxon>Micrococcaceae</taxon>
        <taxon>Kocuria</taxon>
    </lineage>
</organism>
<name>A0A4Y4D2P5_KOCVA</name>
<gene>
    <name evidence="1" type="ORF">KVA01_16060</name>
</gene>
<dbReference type="EMBL" id="BJNW01000013">
    <property type="protein sequence ID" value="GEC99451.1"/>
    <property type="molecule type" value="Genomic_DNA"/>
</dbReference>
<evidence type="ECO:0000313" key="1">
    <source>
        <dbReference type="EMBL" id="GEC99451.1"/>
    </source>
</evidence>
<protein>
    <submittedName>
        <fullName evidence="1">Uncharacterized protein</fullName>
    </submittedName>
</protein>
<keyword evidence="2" id="KW-1185">Reference proteome</keyword>
<dbReference type="AlphaFoldDB" id="A0A4Y4D2P5"/>
<comment type="caution">
    <text evidence="1">The sequence shown here is derived from an EMBL/GenBank/DDBJ whole genome shotgun (WGS) entry which is preliminary data.</text>
</comment>
<dbReference type="STRING" id="1272.GCA_900014985_01723"/>
<proteinExistence type="predicted"/>